<protein>
    <recommendedName>
        <fullName evidence="2">NAD(P)-binding domain-containing protein</fullName>
    </recommendedName>
</protein>
<feature type="signal peptide" evidence="1">
    <location>
        <begin position="1"/>
        <end position="23"/>
    </location>
</feature>
<evidence type="ECO:0000313" key="3">
    <source>
        <dbReference type="EMBL" id="KRX06872.1"/>
    </source>
</evidence>
<dbReference type="OMA" id="FAHACKK"/>
<reference evidence="3 4" key="1">
    <citation type="journal article" date="2015" name="Sci. Rep.">
        <title>Genome of the facultative scuticociliatosis pathogen Pseudocohnilembus persalinus provides insight into its virulence through horizontal gene transfer.</title>
        <authorList>
            <person name="Xiong J."/>
            <person name="Wang G."/>
            <person name="Cheng J."/>
            <person name="Tian M."/>
            <person name="Pan X."/>
            <person name="Warren A."/>
            <person name="Jiang C."/>
            <person name="Yuan D."/>
            <person name="Miao W."/>
        </authorList>
    </citation>
    <scope>NUCLEOTIDE SEQUENCE [LARGE SCALE GENOMIC DNA]</scope>
    <source>
        <strain evidence="3">36N120E</strain>
    </source>
</reference>
<dbReference type="InterPro" id="IPR016040">
    <property type="entry name" value="NAD(P)-bd_dom"/>
</dbReference>
<dbReference type="PANTHER" id="PTHR14097">
    <property type="entry name" value="OXIDOREDUCTASE HTATIP2"/>
    <property type="match status" value="1"/>
</dbReference>
<dbReference type="PANTHER" id="PTHR14097:SF7">
    <property type="entry name" value="OXIDOREDUCTASE HTATIP2"/>
    <property type="match status" value="1"/>
</dbReference>
<dbReference type="GO" id="GO:0051170">
    <property type="term" value="P:import into nucleus"/>
    <property type="evidence" value="ECO:0007669"/>
    <property type="project" value="TreeGrafter"/>
</dbReference>
<organism evidence="3 4">
    <name type="scientific">Pseudocohnilembus persalinus</name>
    <name type="common">Ciliate</name>
    <dbReference type="NCBI Taxonomy" id="266149"/>
    <lineage>
        <taxon>Eukaryota</taxon>
        <taxon>Sar</taxon>
        <taxon>Alveolata</taxon>
        <taxon>Ciliophora</taxon>
        <taxon>Intramacronucleata</taxon>
        <taxon>Oligohymenophorea</taxon>
        <taxon>Scuticociliatia</taxon>
        <taxon>Philasterida</taxon>
        <taxon>Pseudocohnilembidae</taxon>
        <taxon>Pseudocohnilembus</taxon>
    </lineage>
</organism>
<gene>
    <name evidence="3" type="ORF">PPERSA_11517</name>
</gene>
<dbReference type="GO" id="GO:0005737">
    <property type="term" value="C:cytoplasm"/>
    <property type="evidence" value="ECO:0007669"/>
    <property type="project" value="TreeGrafter"/>
</dbReference>
<dbReference type="Pfam" id="PF13460">
    <property type="entry name" value="NAD_binding_10"/>
    <property type="match status" value="1"/>
</dbReference>
<dbReference type="SUPFAM" id="SSF51735">
    <property type="entry name" value="NAD(P)-binding Rossmann-fold domains"/>
    <property type="match status" value="1"/>
</dbReference>
<keyword evidence="1" id="KW-0732">Signal</keyword>
<keyword evidence="4" id="KW-1185">Reference proteome</keyword>
<dbReference type="OrthoDB" id="283707at2759"/>
<sequence length="292" mass="33887">MNTLKNLLHLSLFFILLLGFGQTQKENQQHFVQNQNQQEEDNCFKAEPSIKLQEENIVIPQKKLEAAIIGGSGAIGRLLVDQICESDNWQTLYVIGRRKLDSWDECINKGKLKLFIEKDLDILKQTEKWEILKNVDSFFCALGSRVKMGEDEFVKTDYWYPNYFADLAVKFGIPHYSLVSSIGANSSSWFLYMRTKGQVEETLKQKNLKGLSIFQPGVLLNRNNDFRIGEKIIAYVPFLSKIESKDLALALRLEAEQKIKEFKKMNNFENKIRVYDNQQILYLLGNKQNEEL</sequence>
<dbReference type="AlphaFoldDB" id="A0A0V0QY82"/>
<dbReference type="Proteomes" id="UP000054937">
    <property type="component" value="Unassembled WGS sequence"/>
</dbReference>
<dbReference type="Gene3D" id="3.40.50.720">
    <property type="entry name" value="NAD(P)-binding Rossmann-like Domain"/>
    <property type="match status" value="1"/>
</dbReference>
<dbReference type="EMBL" id="LDAU01000091">
    <property type="protein sequence ID" value="KRX06872.1"/>
    <property type="molecule type" value="Genomic_DNA"/>
</dbReference>
<dbReference type="InterPro" id="IPR036291">
    <property type="entry name" value="NAD(P)-bd_dom_sf"/>
</dbReference>
<evidence type="ECO:0000259" key="2">
    <source>
        <dbReference type="Pfam" id="PF13460"/>
    </source>
</evidence>
<feature type="chain" id="PRO_5006867636" description="NAD(P)-binding domain-containing protein" evidence="1">
    <location>
        <begin position="24"/>
        <end position="292"/>
    </location>
</feature>
<dbReference type="InParanoid" id="A0A0V0QY82"/>
<accession>A0A0V0QY82</accession>
<feature type="domain" description="NAD(P)-binding" evidence="2">
    <location>
        <begin position="70"/>
        <end position="229"/>
    </location>
</feature>
<proteinExistence type="predicted"/>
<name>A0A0V0QY82_PSEPJ</name>
<evidence type="ECO:0000313" key="4">
    <source>
        <dbReference type="Proteomes" id="UP000054937"/>
    </source>
</evidence>
<comment type="caution">
    <text evidence="3">The sequence shown here is derived from an EMBL/GenBank/DDBJ whole genome shotgun (WGS) entry which is preliminary data.</text>
</comment>
<evidence type="ECO:0000256" key="1">
    <source>
        <dbReference type="SAM" id="SignalP"/>
    </source>
</evidence>